<gene>
    <name evidence="1" type="ORF">SDC9_90623</name>
</gene>
<sequence>MDYQLSQPVSETLQGVDYINEWLRRLCLEQGFLRRFDQASARTVVARSCPDYRRLLINLFEPVAVNALGLALLGEDPRLLSVSSPLRRKLEMQFAPLTDAESDAALSAGAESLCAGLGIQNRQAIRYLSGLALGLRPRLRAALTGGTLEYVFLEL</sequence>
<reference evidence="1" key="1">
    <citation type="submission" date="2019-08" db="EMBL/GenBank/DDBJ databases">
        <authorList>
            <person name="Kucharzyk K."/>
            <person name="Murdoch R.W."/>
            <person name="Higgins S."/>
            <person name="Loffler F."/>
        </authorList>
    </citation>
    <scope>NUCLEOTIDE SEQUENCE</scope>
</reference>
<dbReference type="Pfam" id="PF19677">
    <property type="entry name" value="DUF6179"/>
    <property type="match status" value="1"/>
</dbReference>
<proteinExistence type="predicted"/>
<accession>A0A644ZST5</accession>
<protein>
    <submittedName>
        <fullName evidence="1">Uncharacterized protein</fullName>
    </submittedName>
</protein>
<evidence type="ECO:0000313" key="1">
    <source>
        <dbReference type="EMBL" id="MPM43945.1"/>
    </source>
</evidence>
<name>A0A644ZST5_9ZZZZ</name>
<dbReference type="InterPro" id="IPR045751">
    <property type="entry name" value="DUF6179"/>
</dbReference>
<organism evidence="1">
    <name type="scientific">bioreactor metagenome</name>
    <dbReference type="NCBI Taxonomy" id="1076179"/>
    <lineage>
        <taxon>unclassified sequences</taxon>
        <taxon>metagenomes</taxon>
        <taxon>ecological metagenomes</taxon>
    </lineage>
</organism>
<dbReference type="EMBL" id="VSSQ01010295">
    <property type="protein sequence ID" value="MPM43945.1"/>
    <property type="molecule type" value="Genomic_DNA"/>
</dbReference>
<comment type="caution">
    <text evidence="1">The sequence shown here is derived from an EMBL/GenBank/DDBJ whole genome shotgun (WGS) entry which is preliminary data.</text>
</comment>
<dbReference type="AlphaFoldDB" id="A0A644ZST5"/>